<name>A0A1H0J5H1_9RHOB</name>
<dbReference type="AlphaFoldDB" id="A0A1H0J5H1"/>
<evidence type="ECO:0008006" key="3">
    <source>
        <dbReference type="Google" id="ProtNLM"/>
    </source>
</evidence>
<organism evidence="1 2">
    <name type="scientific">Lutimaribacter pacificus</name>
    <dbReference type="NCBI Taxonomy" id="391948"/>
    <lineage>
        <taxon>Bacteria</taxon>
        <taxon>Pseudomonadati</taxon>
        <taxon>Pseudomonadota</taxon>
        <taxon>Alphaproteobacteria</taxon>
        <taxon>Rhodobacterales</taxon>
        <taxon>Roseobacteraceae</taxon>
        <taxon>Lutimaribacter</taxon>
    </lineage>
</organism>
<accession>A0A1H0J5H1</accession>
<keyword evidence="2" id="KW-1185">Reference proteome</keyword>
<dbReference type="EMBL" id="FQZZ01000003">
    <property type="protein sequence ID" value="SHK13887.1"/>
    <property type="molecule type" value="Genomic_DNA"/>
</dbReference>
<gene>
    <name evidence="1" type="ORF">SAMN05444142_103399</name>
</gene>
<sequence>MRIPAVMKLFRHPLTGVLVALMLVLTGQSMAIARGTPGPSGEMVLCTGTGPITVLVDENGQPVGPAHICPDCAFAFFAAHWDAPDLPPRPAARHVPLRPGTQAVLRAAQAPAPQARGPPVLS</sequence>
<proteinExistence type="predicted"/>
<protein>
    <recommendedName>
        <fullName evidence="3">DUF2946 domain-containing protein</fullName>
    </recommendedName>
</protein>
<dbReference type="Proteomes" id="UP000324252">
    <property type="component" value="Unassembled WGS sequence"/>
</dbReference>
<dbReference type="RefSeq" id="WP_149788743.1">
    <property type="nucleotide sequence ID" value="NZ_FNIO01000005.1"/>
</dbReference>
<reference evidence="1 2" key="1">
    <citation type="submission" date="2016-11" db="EMBL/GenBank/DDBJ databases">
        <authorList>
            <person name="Varghese N."/>
            <person name="Submissions S."/>
        </authorList>
    </citation>
    <scope>NUCLEOTIDE SEQUENCE [LARGE SCALE GENOMIC DNA]</scope>
    <source>
        <strain evidence="1 2">DSM 29620</strain>
    </source>
</reference>
<evidence type="ECO:0000313" key="1">
    <source>
        <dbReference type="EMBL" id="SHK13887.1"/>
    </source>
</evidence>
<evidence type="ECO:0000313" key="2">
    <source>
        <dbReference type="Proteomes" id="UP000324252"/>
    </source>
</evidence>